<evidence type="ECO:0000313" key="2">
    <source>
        <dbReference type="Proteomes" id="UP000187280"/>
    </source>
</evidence>
<dbReference type="RefSeq" id="WP_139171529.1">
    <property type="nucleotide sequence ID" value="NZ_FNQS01000014.1"/>
</dbReference>
<accession>A0A1H4FPP1</accession>
<proteinExistence type="predicted"/>
<keyword evidence="2" id="KW-1185">Reference proteome</keyword>
<dbReference type="AlphaFoldDB" id="A0A1H4FPP1"/>
<reference evidence="1 2" key="1">
    <citation type="submission" date="2016-10" db="EMBL/GenBank/DDBJ databases">
        <authorList>
            <person name="de Groot N.N."/>
        </authorList>
    </citation>
    <scope>NUCLEOTIDE SEQUENCE [LARGE SCALE GENOMIC DNA]</scope>
    <source>
        <strain evidence="1 2">ATCC 29281</strain>
    </source>
</reference>
<dbReference type="EMBL" id="FNQS01000014">
    <property type="protein sequence ID" value="SEA99245.1"/>
    <property type="molecule type" value="Genomic_DNA"/>
</dbReference>
<gene>
    <name evidence="1" type="ORF">SAMN02982996_03182</name>
</gene>
<name>A0A1H4FPP1_9GAMM</name>
<protein>
    <submittedName>
        <fullName evidence="1">Uncharacterized protein</fullName>
    </submittedName>
</protein>
<evidence type="ECO:0000313" key="1">
    <source>
        <dbReference type="EMBL" id="SEA99245.1"/>
    </source>
</evidence>
<sequence>MNLKNRTLNLAVSLAIFLSPIGYCGVGGHISWYGTSEGNDGSGIATLNLPPPSQKTSSASISQGNVWVSESPDEYDVDSQCIAFSGSLEADITYKVHRGGAADNEKVVFSSDFFLSNAHLDGPGVSKAMDAVTINSIDTSSLKVTNQCADSKTIKISRVISVGENHWDLYLSGEVPYKSQCSLSTDALVDLGDIAIAELSSAGDSLLFSKQKELPVKWQCTETPTKVNLTLSTSKSDGACIGTDNDSLRYCVFRNQVAIDMTNSTSSVDVAEDQGDTVLTIIPGAGKTPVIGKSQGVMVMKIEPE</sequence>
<dbReference type="GeneID" id="97766015"/>
<organism evidence="1 2">
    <name type="scientific">Lonsdalea quercina</name>
    <dbReference type="NCBI Taxonomy" id="71657"/>
    <lineage>
        <taxon>Bacteria</taxon>
        <taxon>Pseudomonadati</taxon>
        <taxon>Pseudomonadota</taxon>
        <taxon>Gammaproteobacteria</taxon>
        <taxon>Enterobacterales</taxon>
        <taxon>Pectobacteriaceae</taxon>
        <taxon>Lonsdalea</taxon>
    </lineage>
</organism>
<dbReference type="Proteomes" id="UP000187280">
    <property type="component" value="Unassembled WGS sequence"/>
</dbReference>